<organism evidence="1 2">
    <name type="scientific">Companilactobacillus allii</name>
    <dbReference type="NCBI Taxonomy" id="1847728"/>
    <lineage>
        <taxon>Bacteria</taxon>
        <taxon>Bacillati</taxon>
        <taxon>Bacillota</taxon>
        <taxon>Bacilli</taxon>
        <taxon>Lactobacillales</taxon>
        <taxon>Lactobacillaceae</taxon>
        <taxon>Companilactobacillus</taxon>
    </lineage>
</organism>
<dbReference type="Gene3D" id="1.10.150.240">
    <property type="entry name" value="Putative phosphatase, domain 2"/>
    <property type="match status" value="1"/>
</dbReference>
<keyword evidence="2" id="KW-1185">Reference proteome</keyword>
<dbReference type="InterPro" id="IPR023198">
    <property type="entry name" value="PGP-like_dom2"/>
</dbReference>
<gene>
    <name evidence="1" type="ORF">BTM29_03775</name>
</gene>
<evidence type="ECO:0000313" key="2">
    <source>
        <dbReference type="Proteomes" id="UP000187499"/>
    </source>
</evidence>
<reference evidence="2" key="1">
    <citation type="submission" date="2016-12" db="EMBL/GenBank/DDBJ databases">
        <authorList>
            <person name="Jung M.Y."/>
            <person name="Lee S.H."/>
        </authorList>
    </citation>
    <scope>NUCLEOTIDE SEQUENCE [LARGE SCALE GENOMIC DNA]</scope>
    <source>
        <strain evidence="2">WiKim39</strain>
    </source>
</reference>
<dbReference type="KEGG" id="lalw:BTM29_03775"/>
<sequence>MDGILIDTEGLYYSTRRDVLKKYGFPFTKEDNSHYIAKGFPDTKRRIQELVNNEELGQKIFDESL</sequence>
<name>A0A1P8Q638_9LACO</name>
<proteinExistence type="predicted"/>
<dbReference type="InterPro" id="IPR036412">
    <property type="entry name" value="HAD-like_sf"/>
</dbReference>
<accession>A0A1P8Q638</accession>
<evidence type="ECO:0000313" key="1">
    <source>
        <dbReference type="EMBL" id="APX73324.1"/>
    </source>
</evidence>
<protein>
    <submittedName>
        <fullName evidence="1">Phosphatase</fullName>
    </submittedName>
</protein>
<dbReference type="Proteomes" id="UP000187499">
    <property type="component" value="Chromosome"/>
</dbReference>
<dbReference type="AlphaFoldDB" id="A0A1P8Q638"/>
<dbReference type="SUPFAM" id="SSF56784">
    <property type="entry name" value="HAD-like"/>
    <property type="match status" value="1"/>
</dbReference>
<dbReference type="EMBL" id="CP019323">
    <property type="protein sequence ID" value="APX73324.1"/>
    <property type="molecule type" value="Genomic_DNA"/>
</dbReference>
<dbReference type="STRING" id="1847728.BTM29_03775"/>